<reference evidence="1" key="1">
    <citation type="journal article" date="2023" name="Mol. Biol. Evol.">
        <title>Third-Generation Sequencing Reveals the Adaptive Role of the Epigenome in Three Deep-Sea Polychaetes.</title>
        <authorList>
            <person name="Perez M."/>
            <person name="Aroh O."/>
            <person name="Sun Y."/>
            <person name="Lan Y."/>
            <person name="Juniper S.K."/>
            <person name="Young C.R."/>
            <person name="Angers B."/>
            <person name="Qian P.Y."/>
        </authorList>
    </citation>
    <scope>NUCLEOTIDE SEQUENCE</scope>
    <source>
        <strain evidence="1">R07B-5</strain>
    </source>
</reference>
<dbReference type="Proteomes" id="UP001209878">
    <property type="component" value="Unassembled WGS sequence"/>
</dbReference>
<evidence type="ECO:0000313" key="1">
    <source>
        <dbReference type="EMBL" id="KAK2138068.1"/>
    </source>
</evidence>
<dbReference type="AlphaFoldDB" id="A0AAD9MMF1"/>
<accession>A0AAD9MMF1</accession>
<proteinExistence type="predicted"/>
<dbReference type="EMBL" id="JAODUO010008962">
    <property type="protein sequence ID" value="KAK2138068.1"/>
    <property type="molecule type" value="Genomic_DNA"/>
</dbReference>
<name>A0AAD9MMF1_RIDPI</name>
<organism evidence="1 2">
    <name type="scientific">Ridgeia piscesae</name>
    <name type="common">Tubeworm</name>
    <dbReference type="NCBI Taxonomy" id="27915"/>
    <lineage>
        <taxon>Eukaryota</taxon>
        <taxon>Metazoa</taxon>
        <taxon>Spiralia</taxon>
        <taxon>Lophotrochozoa</taxon>
        <taxon>Annelida</taxon>
        <taxon>Polychaeta</taxon>
        <taxon>Sedentaria</taxon>
        <taxon>Canalipalpata</taxon>
        <taxon>Sabellida</taxon>
        <taxon>Siboglinidae</taxon>
        <taxon>Ridgeia</taxon>
    </lineage>
</organism>
<sequence length="25" mass="2843">MLPTSCDVPRVLFWGPCCSLCIQHH</sequence>
<gene>
    <name evidence="1" type="ORF">NP493_8975g00003</name>
</gene>
<evidence type="ECO:0000313" key="2">
    <source>
        <dbReference type="Proteomes" id="UP001209878"/>
    </source>
</evidence>
<keyword evidence="2" id="KW-1185">Reference proteome</keyword>
<comment type="caution">
    <text evidence="1">The sequence shown here is derived from an EMBL/GenBank/DDBJ whole genome shotgun (WGS) entry which is preliminary data.</text>
</comment>
<protein>
    <submittedName>
        <fullName evidence="1">Uncharacterized protein</fullName>
    </submittedName>
</protein>